<dbReference type="AlphaFoldDB" id="A0A1E7F5C6"/>
<organism evidence="2 3">
    <name type="scientific">Fragilariopsis cylindrus CCMP1102</name>
    <dbReference type="NCBI Taxonomy" id="635003"/>
    <lineage>
        <taxon>Eukaryota</taxon>
        <taxon>Sar</taxon>
        <taxon>Stramenopiles</taxon>
        <taxon>Ochrophyta</taxon>
        <taxon>Bacillariophyta</taxon>
        <taxon>Bacillariophyceae</taxon>
        <taxon>Bacillariophycidae</taxon>
        <taxon>Bacillariales</taxon>
        <taxon>Bacillariaceae</taxon>
        <taxon>Fragilariopsis</taxon>
    </lineage>
</organism>
<protein>
    <submittedName>
        <fullName evidence="2">Uncharacterized protein</fullName>
    </submittedName>
</protein>
<dbReference type="Proteomes" id="UP000095751">
    <property type="component" value="Unassembled WGS sequence"/>
</dbReference>
<accession>A0A1E7F5C6</accession>
<dbReference type="EMBL" id="KV784361">
    <property type="protein sequence ID" value="OEU13391.1"/>
    <property type="molecule type" value="Genomic_DNA"/>
</dbReference>
<gene>
    <name evidence="2" type="ORF">FRACYDRAFT_269797</name>
</gene>
<dbReference type="KEGG" id="fcy:FRACYDRAFT_269797"/>
<proteinExistence type="predicted"/>
<keyword evidence="1" id="KW-0732">Signal</keyword>
<name>A0A1E7F5C6_9STRA</name>
<keyword evidence="3" id="KW-1185">Reference proteome</keyword>
<dbReference type="InParanoid" id="A0A1E7F5C6"/>
<sequence length="196" mass="21527">MKYSTSLAVLLAVMPSSVYSFTAPTNTNSCQSTRSCSHVSLSANRREILETAVASAAGIASFFVLAPPQEAMAEARPMYLSEPTDEFKENEAKGMAFKREQLAVKKEFNAALDTFLNEANDSDALVKDLKDLQNLIVKAAGLPLGIKKDDLFKQIRSKKGKGFWPVPAEVAYQSLIGEIRFQQSPNLDKENGNPYQ</sequence>
<evidence type="ECO:0000313" key="2">
    <source>
        <dbReference type="EMBL" id="OEU13391.1"/>
    </source>
</evidence>
<reference evidence="2 3" key="1">
    <citation type="submission" date="2016-09" db="EMBL/GenBank/DDBJ databases">
        <title>Extensive genetic diversity and differential bi-allelic expression allows diatom success in the polar Southern Ocean.</title>
        <authorList>
            <consortium name="DOE Joint Genome Institute"/>
            <person name="Mock T."/>
            <person name="Otillar R.P."/>
            <person name="Strauss J."/>
            <person name="Dupont C."/>
            <person name="Frickenhaus S."/>
            <person name="Maumus F."/>
            <person name="Mcmullan M."/>
            <person name="Sanges R."/>
            <person name="Schmutz J."/>
            <person name="Toseland A."/>
            <person name="Valas R."/>
            <person name="Veluchamy A."/>
            <person name="Ward B.J."/>
            <person name="Allen A."/>
            <person name="Barry K."/>
            <person name="Falciatore A."/>
            <person name="Ferrante M."/>
            <person name="Fortunato A.E."/>
            <person name="Gloeckner G."/>
            <person name="Gruber A."/>
            <person name="Hipkin R."/>
            <person name="Janech M."/>
            <person name="Kroth P."/>
            <person name="Leese F."/>
            <person name="Lindquist E."/>
            <person name="Lyon B.R."/>
            <person name="Martin J."/>
            <person name="Mayer C."/>
            <person name="Parker M."/>
            <person name="Quesneville H."/>
            <person name="Raymond J."/>
            <person name="Uhlig C."/>
            <person name="Valentin K.U."/>
            <person name="Worden A.Z."/>
            <person name="Armbrust E.V."/>
            <person name="Bowler C."/>
            <person name="Green B."/>
            <person name="Moulton V."/>
            <person name="Van Oosterhout C."/>
            <person name="Grigoriev I."/>
        </authorList>
    </citation>
    <scope>NUCLEOTIDE SEQUENCE [LARGE SCALE GENOMIC DNA]</scope>
    <source>
        <strain evidence="2 3">CCMP1102</strain>
    </source>
</reference>
<evidence type="ECO:0000313" key="3">
    <source>
        <dbReference type="Proteomes" id="UP000095751"/>
    </source>
</evidence>
<feature type="chain" id="PRO_5009192676" evidence="1">
    <location>
        <begin position="21"/>
        <end position="196"/>
    </location>
</feature>
<dbReference type="OrthoDB" id="191846at2759"/>
<evidence type="ECO:0000256" key="1">
    <source>
        <dbReference type="SAM" id="SignalP"/>
    </source>
</evidence>
<feature type="signal peptide" evidence="1">
    <location>
        <begin position="1"/>
        <end position="20"/>
    </location>
</feature>